<feature type="compositionally biased region" description="Acidic residues" evidence="2">
    <location>
        <begin position="272"/>
        <end position="281"/>
    </location>
</feature>
<dbReference type="InterPro" id="IPR032675">
    <property type="entry name" value="LRR_dom_sf"/>
</dbReference>
<keyword evidence="3" id="KW-0472">Membrane</keyword>
<feature type="region of interest" description="Disordered" evidence="2">
    <location>
        <begin position="261"/>
        <end position="294"/>
    </location>
</feature>
<name>A0ABD3MK24_9STRA</name>
<dbReference type="AlphaFoldDB" id="A0ABD3MK24"/>
<dbReference type="PANTHER" id="PTHR24111:SF0">
    <property type="entry name" value="LEUCINE-RICH REPEAT-CONTAINING PROTEIN"/>
    <property type="match status" value="1"/>
</dbReference>
<proteinExistence type="predicted"/>
<feature type="transmembrane region" description="Helical" evidence="3">
    <location>
        <begin position="831"/>
        <end position="851"/>
    </location>
</feature>
<dbReference type="Gene3D" id="3.80.10.10">
    <property type="entry name" value="Ribonuclease Inhibitor"/>
    <property type="match status" value="1"/>
</dbReference>
<feature type="compositionally biased region" description="Polar residues" evidence="2">
    <location>
        <begin position="146"/>
        <end position="171"/>
    </location>
</feature>
<keyword evidence="3" id="KW-0812">Transmembrane</keyword>
<feature type="compositionally biased region" description="Low complexity" evidence="2">
    <location>
        <begin position="282"/>
        <end position="294"/>
    </location>
</feature>
<organism evidence="4 5">
    <name type="scientific">Stephanodiscus triporus</name>
    <dbReference type="NCBI Taxonomy" id="2934178"/>
    <lineage>
        <taxon>Eukaryota</taxon>
        <taxon>Sar</taxon>
        <taxon>Stramenopiles</taxon>
        <taxon>Ochrophyta</taxon>
        <taxon>Bacillariophyta</taxon>
        <taxon>Coscinodiscophyceae</taxon>
        <taxon>Thalassiosirophycidae</taxon>
        <taxon>Stephanodiscales</taxon>
        <taxon>Stephanodiscaceae</taxon>
        <taxon>Stephanodiscus</taxon>
    </lineage>
</organism>
<feature type="region of interest" description="Disordered" evidence="2">
    <location>
        <begin position="1"/>
        <end position="179"/>
    </location>
</feature>
<evidence type="ECO:0000256" key="1">
    <source>
        <dbReference type="ARBA" id="ARBA00022737"/>
    </source>
</evidence>
<feature type="compositionally biased region" description="Basic and acidic residues" evidence="2">
    <location>
        <begin position="95"/>
        <end position="109"/>
    </location>
</feature>
<evidence type="ECO:0000313" key="5">
    <source>
        <dbReference type="Proteomes" id="UP001530315"/>
    </source>
</evidence>
<evidence type="ECO:0000256" key="2">
    <source>
        <dbReference type="SAM" id="MobiDB-lite"/>
    </source>
</evidence>
<feature type="region of interest" description="Disordered" evidence="2">
    <location>
        <begin position="692"/>
        <end position="722"/>
    </location>
</feature>
<dbReference type="Proteomes" id="UP001530315">
    <property type="component" value="Unassembled WGS sequence"/>
</dbReference>
<feature type="compositionally biased region" description="Gly residues" evidence="2">
    <location>
        <begin position="135"/>
        <end position="145"/>
    </location>
</feature>
<accession>A0ABD3MK24</accession>
<reference evidence="4 5" key="1">
    <citation type="submission" date="2024-10" db="EMBL/GenBank/DDBJ databases">
        <title>Updated reference genomes for cyclostephanoid diatoms.</title>
        <authorList>
            <person name="Roberts W.R."/>
            <person name="Alverson A.J."/>
        </authorList>
    </citation>
    <scope>NUCLEOTIDE SEQUENCE [LARGE SCALE GENOMIC DNA]</scope>
    <source>
        <strain evidence="4 5">AJA276-08</strain>
    </source>
</reference>
<feature type="region of interest" description="Disordered" evidence="2">
    <location>
        <begin position="538"/>
        <end position="558"/>
    </location>
</feature>
<dbReference type="PANTHER" id="PTHR24111">
    <property type="entry name" value="LEUCINE-RICH REPEAT-CONTAINING PROTEIN 34"/>
    <property type="match status" value="1"/>
</dbReference>
<feature type="compositionally biased region" description="Basic residues" evidence="2">
    <location>
        <begin position="755"/>
        <end position="764"/>
    </location>
</feature>
<feature type="region of interest" description="Disordered" evidence="2">
    <location>
        <begin position="736"/>
        <end position="764"/>
    </location>
</feature>
<feature type="region of interest" description="Disordered" evidence="2">
    <location>
        <begin position="307"/>
        <end position="327"/>
    </location>
</feature>
<protein>
    <submittedName>
        <fullName evidence="4">Uncharacterized protein</fullName>
    </submittedName>
</protein>
<sequence length="852" mass="90881">MVGHNGPSSGRGGKGEISNSHSRREKGKGKENIGGTRMAPPKPSTTAKGGTRKAPPETSTTAATAAVGGGDGTMVGRDGPSSGRGGKCEISNSHSRREKEKEKEKEKRKSGTRMAPPKPSTSKKTKVREDEEGEVSGGEGGGGVGPSTSTLGEGTTVDQSSTRRGGSYSNSHSREEENKRAMALVKLRVWDPAAGGSGGEMGGWSFRSIVVTRVAIAAEEKKEVEKRRLLRLLSSIEEEPEMPLDRGESFRFDSAQVKRTLSNGEFASHDSTDEDERDGDDGVPPSSSSSGGCDVLRVGTLVGMRLRPSSLASGSGSSPGSSLLNGRGRQDAEWKVMSAVEFLHGVTLLPPTGFVTGLISRMENHDPSLRSLVMDGMSLSQSMTRSEIESLFDALGRNASIRRLSMRYSGIDDDVASLLALALVDNNTLTQLHLGGNDMTILSAKSFFSVLQRKNKTLRLLDLGGNHPSIDDDVERELDQFMAQRALKLKLTNKAEKARRAARGMPPDPTLEDDVDEEDKDGRLTMVCPQSIIDEILGDNSGVEGEGGRGNDRERIGNQGGMVATRGGGMTSKINDLDICVGLNGPDANEPNPGENIREYTRPLKQTDISLEEDGSSVLSLASDALDEQQVQLLYERYKNSQRPNSLSSLVQKNISIGSSITAFSAENDDRSEQSNGPLRYPMLRSASTSVASGRLSFQGHDSRASRSSSSDTSNNDSGRAINEKMKRATSKLVIGAQHIDEAAPGRQNRGDARRSRRRRSIGERRRRLAQLESEGAGVATSGGGDVTAAAAVGGGSEAFYDADVELAVSSLDDESQQSAPKKSRLSENKVIAGLIALLIVGLLVLIILYLI</sequence>
<keyword evidence="3" id="KW-1133">Transmembrane helix</keyword>
<feature type="compositionally biased region" description="Basic and acidic residues" evidence="2">
    <location>
        <begin position="739"/>
        <end position="754"/>
    </location>
</feature>
<evidence type="ECO:0000256" key="3">
    <source>
        <dbReference type="SAM" id="Phobius"/>
    </source>
</evidence>
<keyword evidence="5" id="KW-1185">Reference proteome</keyword>
<gene>
    <name evidence="4" type="ORF">ACHAW5_004657</name>
</gene>
<dbReference type="InterPro" id="IPR052201">
    <property type="entry name" value="LRR-containing_regulator"/>
</dbReference>
<dbReference type="SUPFAM" id="SSF52047">
    <property type="entry name" value="RNI-like"/>
    <property type="match status" value="1"/>
</dbReference>
<comment type="caution">
    <text evidence="4">The sequence shown here is derived from an EMBL/GenBank/DDBJ whole genome shotgun (WGS) entry which is preliminary data.</text>
</comment>
<evidence type="ECO:0000313" key="4">
    <source>
        <dbReference type="EMBL" id="KAL3763154.1"/>
    </source>
</evidence>
<feature type="compositionally biased region" description="Low complexity" evidence="2">
    <location>
        <begin position="706"/>
        <end position="718"/>
    </location>
</feature>
<feature type="compositionally biased region" description="Basic and acidic residues" evidence="2">
    <location>
        <begin position="546"/>
        <end position="556"/>
    </location>
</feature>
<keyword evidence="1" id="KW-0677">Repeat</keyword>
<dbReference type="EMBL" id="JALLAZ020001809">
    <property type="protein sequence ID" value="KAL3763154.1"/>
    <property type="molecule type" value="Genomic_DNA"/>
</dbReference>